<organism evidence="1 2">
    <name type="scientific">Holotrichia oblita</name>
    <name type="common">Chafer beetle</name>
    <dbReference type="NCBI Taxonomy" id="644536"/>
    <lineage>
        <taxon>Eukaryota</taxon>
        <taxon>Metazoa</taxon>
        <taxon>Ecdysozoa</taxon>
        <taxon>Arthropoda</taxon>
        <taxon>Hexapoda</taxon>
        <taxon>Insecta</taxon>
        <taxon>Pterygota</taxon>
        <taxon>Neoptera</taxon>
        <taxon>Endopterygota</taxon>
        <taxon>Coleoptera</taxon>
        <taxon>Polyphaga</taxon>
        <taxon>Scarabaeiformia</taxon>
        <taxon>Scarabaeidae</taxon>
        <taxon>Melolonthinae</taxon>
        <taxon>Holotrichia</taxon>
    </lineage>
</organism>
<dbReference type="EMBL" id="CM043024">
    <property type="protein sequence ID" value="KAI4454200.1"/>
    <property type="molecule type" value="Genomic_DNA"/>
</dbReference>
<evidence type="ECO:0000313" key="2">
    <source>
        <dbReference type="Proteomes" id="UP001056778"/>
    </source>
</evidence>
<sequence length="330" mass="37741">MNIRQLKGWLQKSTSKSASQVTEFAFCKVCNVDIIAHKTVLLKHSCSEKHKLNWEKVLGSSKITDLYKPKGEENASEKPLLYRVKAETEMLLKTLCSNFLKISVIRNTPDIFKLNHDDPANFVSLEKIYLGIAGSDSLAELKNSPAIEQQDIDGFLKSILAFYIALVKNMKEKFSFKEPIFNIIDILDPKIAQSFKTKSLINIINLFPVLKDHLDAQALDNEWRRHALLNEYCEQYWKQIFKLKNDASVLLFPNLKKALSLLLVLPFSNASVERIFSDVFNIKTNKRNKLNTSTLRNLLATQEGVNNSGGCVKFQPSKRMLDSKLWQDEQ</sequence>
<keyword evidence="2" id="KW-1185">Reference proteome</keyword>
<reference evidence="1" key="1">
    <citation type="submission" date="2022-04" db="EMBL/GenBank/DDBJ databases">
        <title>Chromosome-scale genome assembly of Holotrichia oblita Faldermann.</title>
        <authorList>
            <person name="Rongchong L."/>
        </authorList>
    </citation>
    <scope>NUCLEOTIDE SEQUENCE</scope>
    <source>
        <strain evidence="1">81SQS9</strain>
    </source>
</reference>
<name>A0ACB9SHM6_HOLOL</name>
<comment type="caution">
    <text evidence="1">The sequence shown here is derived from an EMBL/GenBank/DDBJ whole genome shotgun (WGS) entry which is preliminary data.</text>
</comment>
<evidence type="ECO:0000313" key="1">
    <source>
        <dbReference type="EMBL" id="KAI4454200.1"/>
    </source>
</evidence>
<gene>
    <name evidence="1" type="ORF">MML48_10g00005568</name>
</gene>
<dbReference type="Proteomes" id="UP001056778">
    <property type="component" value="Chromosome 10"/>
</dbReference>
<accession>A0ACB9SHM6</accession>
<protein>
    <submittedName>
        <fullName evidence="1">Hat family c-terminal dimerization region</fullName>
    </submittedName>
</protein>
<proteinExistence type="predicted"/>